<evidence type="ECO:0000256" key="1">
    <source>
        <dbReference type="ARBA" id="ARBA00004429"/>
    </source>
</evidence>
<gene>
    <name evidence="8 9" type="primary">yciC</name>
    <name evidence="9" type="ORF">NCTC9001_03431</name>
</gene>
<keyword evidence="4 8" id="KW-1003">Cell membrane</keyword>
<keyword evidence="7 8" id="KW-0472">Membrane</keyword>
<evidence type="ECO:0000313" key="10">
    <source>
        <dbReference type="Proteomes" id="UP000372890"/>
    </source>
</evidence>
<evidence type="ECO:0000256" key="8">
    <source>
        <dbReference type="HAMAP-Rule" id="MF_01067"/>
    </source>
</evidence>
<evidence type="ECO:0000256" key="2">
    <source>
        <dbReference type="ARBA" id="ARBA00005633"/>
    </source>
</evidence>
<protein>
    <recommendedName>
        <fullName evidence="3 8">UPF0259 membrane protein YciC</fullName>
    </recommendedName>
</protein>
<dbReference type="GO" id="GO:0005886">
    <property type="term" value="C:plasma membrane"/>
    <property type="evidence" value="ECO:0007669"/>
    <property type="project" value="UniProtKB-SubCell"/>
</dbReference>
<feature type="transmembrane region" description="Helical" evidence="8">
    <location>
        <begin position="87"/>
        <end position="108"/>
    </location>
</feature>
<dbReference type="EMBL" id="CAADIS010000004">
    <property type="protein sequence ID" value="VFS19435.1"/>
    <property type="molecule type" value="Genomic_DNA"/>
</dbReference>
<comment type="similarity">
    <text evidence="2 8">Belongs to the UPF0259 family.</text>
</comment>
<dbReference type="AlphaFoldDB" id="A0A484XAJ3"/>
<feature type="transmembrane region" description="Helical" evidence="8">
    <location>
        <begin position="129"/>
        <end position="160"/>
    </location>
</feature>
<evidence type="ECO:0000256" key="7">
    <source>
        <dbReference type="ARBA" id="ARBA00023136"/>
    </source>
</evidence>
<keyword evidence="5 8" id="KW-0812">Transmembrane</keyword>
<evidence type="ECO:0000256" key="6">
    <source>
        <dbReference type="ARBA" id="ARBA00022989"/>
    </source>
</evidence>
<keyword evidence="6 8" id="KW-1133">Transmembrane helix</keyword>
<evidence type="ECO:0000256" key="3">
    <source>
        <dbReference type="ARBA" id="ARBA00017085"/>
    </source>
</evidence>
<dbReference type="NCBIfam" id="NF002774">
    <property type="entry name" value="PRK02868.1"/>
    <property type="match status" value="1"/>
</dbReference>
<feature type="transmembrane region" description="Helical" evidence="8">
    <location>
        <begin position="20"/>
        <end position="41"/>
    </location>
</feature>
<dbReference type="HAMAP" id="MF_01067">
    <property type="entry name" value="UPF0259"/>
    <property type="match status" value="1"/>
</dbReference>
<dbReference type="InterPro" id="IPR009627">
    <property type="entry name" value="UPF0259"/>
</dbReference>
<comment type="caution">
    <text evidence="8">Lacks conserved residue(s) required for the propagation of feature annotation.</text>
</comment>
<evidence type="ECO:0000256" key="5">
    <source>
        <dbReference type="ARBA" id="ARBA00022692"/>
    </source>
</evidence>
<evidence type="ECO:0000256" key="4">
    <source>
        <dbReference type="ARBA" id="ARBA00022475"/>
    </source>
</evidence>
<sequence>MSITAQSVYRDTGNFFRNQFMTILLVSLLCAFITVVLGHVFSPSDAQLAQLNDGVPVSGSSGLFDLVQNMSPEQQQILLQASAASTFSGLIGNAILAGGVILIIQLVSAGQRVSALRAIGASAPILPKLFILIFLTTLLVQIGIMLVVVPGIIMAILLALAPVMLVQDKMGVFASMRSSMRLTWANMRLVAPAVLSWLLAKTLFAAFCLFFCRINPGNWCRTGEHLEQPDFSRIAHLSVPPVYVDSPITLSI</sequence>
<accession>A0A484XAJ3</accession>
<comment type="subcellular location">
    <subcellularLocation>
        <location evidence="1">Cell inner membrane</location>
        <topology evidence="1">Multi-pass membrane protein</topology>
    </subcellularLocation>
    <subcellularLocation>
        <location evidence="8">Cell membrane</location>
        <topology evidence="8">Multi-pass membrane protein</topology>
    </subcellularLocation>
</comment>
<reference evidence="9 10" key="1">
    <citation type="submission" date="2019-03" db="EMBL/GenBank/DDBJ databases">
        <authorList>
            <consortium name="Pathogen Informatics"/>
        </authorList>
    </citation>
    <scope>NUCLEOTIDE SEQUENCE [LARGE SCALE GENOMIC DNA]</scope>
    <source>
        <strain evidence="9 10">NCTC9001</strain>
    </source>
</reference>
<organism evidence="9 10">
    <name type="scientific">Escherichia coli</name>
    <dbReference type="NCBI Taxonomy" id="562"/>
    <lineage>
        <taxon>Bacteria</taxon>
        <taxon>Pseudomonadati</taxon>
        <taxon>Pseudomonadota</taxon>
        <taxon>Gammaproteobacteria</taxon>
        <taxon>Enterobacterales</taxon>
        <taxon>Enterobacteriaceae</taxon>
        <taxon>Escherichia</taxon>
    </lineage>
</organism>
<evidence type="ECO:0000313" key="9">
    <source>
        <dbReference type="EMBL" id="VFS19435.1"/>
    </source>
</evidence>
<dbReference type="Pfam" id="PF06790">
    <property type="entry name" value="UPF0259"/>
    <property type="match status" value="1"/>
</dbReference>
<name>A0A484XAJ3_ECOLX</name>
<dbReference type="Proteomes" id="UP000372890">
    <property type="component" value="Unassembled WGS sequence"/>
</dbReference>
<feature type="transmembrane region" description="Helical" evidence="8">
    <location>
        <begin position="189"/>
        <end position="212"/>
    </location>
</feature>
<proteinExistence type="inferred from homology"/>